<sequence>MAAVAFDRNLVTTFEGLYFPTEKKLPGAGARHLLLVNKIYPFILQKKKQDAGSCKLILLYTVETARLTHFCFL</sequence>
<name>A0A372LPF3_9BACI</name>
<dbReference type="Proteomes" id="UP000264541">
    <property type="component" value="Unassembled WGS sequence"/>
</dbReference>
<reference evidence="1 2" key="1">
    <citation type="submission" date="2018-08" db="EMBL/GenBank/DDBJ databases">
        <title>Bacillus chawlae sp. nov., Bacillus glennii sp. nov., and Bacillus saganii sp. nov. Isolated from the Vehicle Assembly Building at Kennedy Space Center where the Viking Spacecraft were Assembled.</title>
        <authorList>
            <person name="Seuylemezian A."/>
            <person name="Vaishampayan P."/>
        </authorList>
    </citation>
    <scope>NUCLEOTIDE SEQUENCE [LARGE SCALE GENOMIC DNA]</scope>
    <source>
        <strain evidence="1 2">V47-23a</strain>
    </source>
</reference>
<evidence type="ECO:0000313" key="2">
    <source>
        <dbReference type="Proteomes" id="UP000264541"/>
    </source>
</evidence>
<evidence type="ECO:0000313" key="1">
    <source>
        <dbReference type="EMBL" id="RFU69025.1"/>
    </source>
</evidence>
<organism evidence="1 2">
    <name type="scientific">Peribacillus saganii</name>
    <dbReference type="NCBI Taxonomy" id="2303992"/>
    <lineage>
        <taxon>Bacteria</taxon>
        <taxon>Bacillati</taxon>
        <taxon>Bacillota</taxon>
        <taxon>Bacilli</taxon>
        <taxon>Bacillales</taxon>
        <taxon>Bacillaceae</taxon>
        <taxon>Peribacillus</taxon>
    </lineage>
</organism>
<comment type="caution">
    <text evidence="1">The sequence shown here is derived from an EMBL/GenBank/DDBJ whole genome shotgun (WGS) entry which is preliminary data.</text>
</comment>
<keyword evidence="2" id="KW-1185">Reference proteome</keyword>
<dbReference type="AlphaFoldDB" id="A0A372LPF3"/>
<proteinExistence type="predicted"/>
<gene>
    <name evidence="1" type="ORF">D0469_11145</name>
</gene>
<accession>A0A372LPF3</accession>
<protein>
    <submittedName>
        <fullName evidence="1">Uncharacterized protein</fullName>
    </submittedName>
</protein>
<dbReference type="EMBL" id="QVTE01000030">
    <property type="protein sequence ID" value="RFU69025.1"/>
    <property type="molecule type" value="Genomic_DNA"/>
</dbReference>